<dbReference type="PRINTS" id="PR00036">
    <property type="entry name" value="HTHLACI"/>
</dbReference>
<dbReference type="PANTHER" id="PTHR30146">
    <property type="entry name" value="LACI-RELATED TRANSCRIPTIONAL REPRESSOR"/>
    <property type="match status" value="1"/>
</dbReference>
<dbReference type="Pfam" id="PF00356">
    <property type="entry name" value="LacI"/>
    <property type="match status" value="1"/>
</dbReference>
<dbReference type="SMART" id="SM00354">
    <property type="entry name" value="HTH_LACI"/>
    <property type="match status" value="1"/>
</dbReference>
<evidence type="ECO:0000256" key="1">
    <source>
        <dbReference type="ARBA" id="ARBA00023015"/>
    </source>
</evidence>
<organism evidence="5 6">
    <name type="scientific">Roseburia yibonii</name>
    <dbReference type="NCBI Taxonomy" id="2763063"/>
    <lineage>
        <taxon>Bacteria</taxon>
        <taxon>Bacillati</taxon>
        <taxon>Bacillota</taxon>
        <taxon>Clostridia</taxon>
        <taxon>Lachnospirales</taxon>
        <taxon>Lachnospiraceae</taxon>
        <taxon>Roseburia</taxon>
    </lineage>
</organism>
<evidence type="ECO:0000313" key="5">
    <source>
        <dbReference type="EMBL" id="MBC5753436.1"/>
    </source>
</evidence>
<dbReference type="CDD" id="cd01392">
    <property type="entry name" value="HTH_LacI"/>
    <property type="match status" value="1"/>
</dbReference>
<comment type="caution">
    <text evidence="5">The sequence shown here is derived from an EMBL/GenBank/DDBJ whole genome shotgun (WGS) entry which is preliminary data.</text>
</comment>
<gene>
    <name evidence="5" type="ORF">H8Z76_05240</name>
</gene>
<dbReference type="GO" id="GO:0003677">
    <property type="term" value="F:DNA binding"/>
    <property type="evidence" value="ECO:0007669"/>
    <property type="project" value="UniProtKB-KW"/>
</dbReference>
<evidence type="ECO:0000256" key="3">
    <source>
        <dbReference type="ARBA" id="ARBA00023163"/>
    </source>
</evidence>
<accession>A0ABR7I921</accession>
<dbReference type="PROSITE" id="PS00356">
    <property type="entry name" value="HTH_LACI_1"/>
    <property type="match status" value="1"/>
</dbReference>
<dbReference type="Proteomes" id="UP000621540">
    <property type="component" value="Unassembled WGS sequence"/>
</dbReference>
<evidence type="ECO:0000256" key="2">
    <source>
        <dbReference type="ARBA" id="ARBA00023125"/>
    </source>
</evidence>
<keyword evidence="1" id="KW-0805">Transcription regulation</keyword>
<dbReference type="Gene3D" id="1.10.260.40">
    <property type="entry name" value="lambda repressor-like DNA-binding domains"/>
    <property type="match status" value="1"/>
</dbReference>
<name>A0ABR7I921_9FIRM</name>
<keyword evidence="2 5" id="KW-0238">DNA-binding</keyword>
<dbReference type="RefSeq" id="WP_186981865.1">
    <property type="nucleotide sequence ID" value="NZ_JACOQH010000003.1"/>
</dbReference>
<dbReference type="PROSITE" id="PS50932">
    <property type="entry name" value="HTH_LACI_2"/>
    <property type="match status" value="1"/>
</dbReference>
<keyword evidence="3" id="KW-0804">Transcription</keyword>
<dbReference type="PANTHER" id="PTHR30146:SF24">
    <property type="entry name" value="XYLOSE OPERON REGULATORY PROTEIN"/>
    <property type="match status" value="1"/>
</dbReference>
<keyword evidence="6" id="KW-1185">Reference proteome</keyword>
<dbReference type="SUPFAM" id="SSF47413">
    <property type="entry name" value="lambda repressor-like DNA-binding domains"/>
    <property type="match status" value="1"/>
</dbReference>
<dbReference type="InterPro" id="IPR000843">
    <property type="entry name" value="HTH_LacI"/>
</dbReference>
<proteinExistence type="predicted"/>
<reference evidence="5 6" key="1">
    <citation type="submission" date="2020-08" db="EMBL/GenBank/DDBJ databases">
        <title>Genome public.</title>
        <authorList>
            <person name="Liu C."/>
            <person name="Sun Q."/>
        </authorList>
    </citation>
    <scope>NUCLEOTIDE SEQUENCE [LARGE SCALE GENOMIC DNA]</scope>
    <source>
        <strain evidence="5 6">BX0805</strain>
    </source>
</reference>
<dbReference type="InterPro" id="IPR010982">
    <property type="entry name" value="Lambda_DNA-bd_dom_sf"/>
</dbReference>
<sequence length="266" mass="29929">MAKNKVTIKDVAKAAGVSTATVSYVINNRTDIKLTDETRKKVLQVIHLLDYSPNQAAKALAANRKSLLAVSFSASDSVLKCAEQMHTLQLLSKYFHGKNYELIMLSPSYTEKCDQADAIICYDMKLEQFRQLGDSNFIPLVALDCLVNDPLFFQVNTDLHILREKADTHFGDKPYRYVMLDTPNAEKLSRLLSVFPDLIRIDSLTQIKDLTGQHLLVSDLTLFKLLSDTNDVCFLPSVSGEKLDLLHQCIEAALERTPIEQHDLLI</sequence>
<evidence type="ECO:0000259" key="4">
    <source>
        <dbReference type="PROSITE" id="PS50932"/>
    </source>
</evidence>
<feature type="domain" description="HTH lacI-type" evidence="4">
    <location>
        <begin position="6"/>
        <end position="62"/>
    </location>
</feature>
<protein>
    <submittedName>
        <fullName evidence="5">LacI family DNA-binding transcriptional regulator</fullName>
    </submittedName>
</protein>
<evidence type="ECO:0000313" key="6">
    <source>
        <dbReference type="Proteomes" id="UP000621540"/>
    </source>
</evidence>
<dbReference type="EMBL" id="JACOQH010000003">
    <property type="protein sequence ID" value="MBC5753436.1"/>
    <property type="molecule type" value="Genomic_DNA"/>
</dbReference>